<dbReference type="SUPFAM" id="SSF52058">
    <property type="entry name" value="L domain-like"/>
    <property type="match status" value="1"/>
</dbReference>
<dbReference type="RefSeq" id="XP_070141972.1">
    <property type="nucleotide sequence ID" value="XM_070285871.1"/>
</dbReference>
<keyword evidence="10" id="KW-1185">Reference proteome</keyword>
<evidence type="ECO:0000256" key="4">
    <source>
        <dbReference type="ARBA" id="ARBA00022614"/>
    </source>
</evidence>
<dbReference type="GO" id="GO:0005634">
    <property type="term" value="C:nucleus"/>
    <property type="evidence" value="ECO:0007669"/>
    <property type="project" value="UniProtKB-SubCell"/>
</dbReference>
<dbReference type="Gene3D" id="3.10.450.50">
    <property type="match status" value="1"/>
</dbReference>
<keyword evidence="4" id="KW-0433">Leucine-rich repeat</keyword>
<dbReference type="Pfam" id="PF03943">
    <property type="entry name" value="TAP_C"/>
    <property type="match status" value="1"/>
</dbReference>
<comment type="similarity">
    <text evidence="2">Belongs to the NXF family.</text>
</comment>
<evidence type="ECO:0000259" key="8">
    <source>
        <dbReference type="PROSITE" id="PS50177"/>
    </source>
</evidence>
<evidence type="ECO:0000259" key="9">
    <source>
        <dbReference type="PROSITE" id="PS51281"/>
    </source>
</evidence>
<dbReference type="PANTHER" id="PTHR10662">
    <property type="entry name" value="NUCLEAR RNA EXPORT FACTOR"/>
    <property type="match status" value="1"/>
</dbReference>
<name>A0A6P4IN93_DROKI</name>
<dbReference type="Pfam" id="PF24048">
    <property type="entry name" value="LRR_NXF1-5"/>
    <property type="match status" value="1"/>
</dbReference>
<dbReference type="CDD" id="cd14273">
    <property type="entry name" value="UBA_TAP-C_like"/>
    <property type="match status" value="1"/>
</dbReference>
<feature type="domain" description="TAP-C" evidence="9">
    <location>
        <begin position="785"/>
        <end position="838"/>
    </location>
</feature>
<dbReference type="GO" id="GO:0003723">
    <property type="term" value="F:RNA binding"/>
    <property type="evidence" value="ECO:0007669"/>
    <property type="project" value="TreeGrafter"/>
</dbReference>
<keyword evidence="7" id="KW-0539">Nucleus</keyword>
<keyword evidence="5" id="KW-0677">Repeat</keyword>
<sequence>MPGQRRVLDFGDGTEPILLDYPDTRIFSNCSSYGDRVPGLSWNEFTVHHRGQLEYQCNPQQAIMEAIYEAVDGAEFYPVHYQRGPREDTFLARNCKQAIDNLFKLSLAISVGKGASIPIKVQLAVAESNMRQISPHFLIASVLDNLLKRLEQQNGVDGLLNLDNFGARPEFRNVVVSLANPAILMNVCQVIRNDPACGRVNGFIMTNNHIREVRYLNLLSNVDYALLDLSGNKIRSAERLCRDLAQFRARELLLNRNPIAKSNKFPGNIKALENNFQMVNGLPFNKLHKAYSPLDGEIDLYVDGTRIDEVNAFQLPEFEHSQHWHAFLVPDPHHEFQQESFFNMFFIYVDPNLSEFYPCYYRYDRGEHIFLVRNCYDQIANLVNNFKLQMEIPAMPMFPEKRSFGYYLRMNVSTFKKQHVVPEECLIKAVERRYAAQNRLLDLEQLQASESLRNVVVHLSSPKILTNVLSVASKQFMTNCSEIRLCNNKILTVQKAHILRRMGNLRAVDLSHNWLHELSAIESLSELPLKSLVLYGNPLCRNYCLPSEYVRAVTQMFPQLTTLDGVDLQTNPGQAPQKDFLCDIAAYELVGDVFLKDYLREFEGQDERANLHKYYTDDSLFTMTSTYKMPSHYINGHLVRRISKYSTHARNLLKSDISRAANGVHVGKEEIMVVLMQLPKVTHDFHSLQTDVMYYDGKSAVINVTGLLRDEQPDSRDKSDFFLAFSRQFVIKIDDEGQGISKGARRIRITNERFNIMNPSQKMIRSAFKVNYPDHTAEKEKDSVDTKDYKLLIFQEITGLISPWCTSIVEQADWDLERALKLFIQKNAANEIPDQAIA</sequence>
<evidence type="ECO:0000256" key="7">
    <source>
        <dbReference type="ARBA" id="ARBA00023242"/>
    </source>
</evidence>
<organism evidence="10 11">
    <name type="scientific">Drosophila kikkawai</name>
    <name type="common">Fruit fly</name>
    <dbReference type="NCBI Taxonomy" id="30033"/>
    <lineage>
        <taxon>Eukaryota</taxon>
        <taxon>Metazoa</taxon>
        <taxon>Ecdysozoa</taxon>
        <taxon>Arthropoda</taxon>
        <taxon>Hexapoda</taxon>
        <taxon>Insecta</taxon>
        <taxon>Pterygota</taxon>
        <taxon>Neoptera</taxon>
        <taxon>Endopterygota</taxon>
        <taxon>Diptera</taxon>
        <taxon>Brachycera</taxon>
        <taxon>Muscomorpha</taxon>
        <taxon>Ephydroidea</taxon>
        <taxon>Drosophilidae</taxon>
        <taxon>Drosophila</taxon>
        <taxon>Sophophora</taxon>
    </lineage>
</organism>
<gene>
    <name evidence="11" type="primary">LOC108079903</name>
    <name evidence="12 13" type="synonym">nxf2</name>
</gene>
<feature type="domain" description="NTF2" evidence="8">
    <location>
        <begin position="590"/>
        <end position="756"/>
    </location>
</feature>
<dbReference type="InterPro" id="IPR032675">
    <property type="entry name" value="LRR_dom_sf"/>
</dbReference>
<dbReference type="PANTHER" id="PTHR10662:SF22">
    <property type="entry name" value="NUCLEAR RNA EXPORT FACTOR 1"/>
    <property type="match status" value="1"/>
</dbReference>
<evidence type="ECO:0000313" key="10">
    <source>
        <dbReference type="Proteomes" id="UP001652661"/>
    </source>
</evidence>
<dbReference type="RefSeq" id="XP_017029925.1">
    <property type="nucleotide sequence ID" value="XM_017174436.1"/>
</dbReference>
<evidence type="ECO:0000313" key="13">
    <source>
        <dbReference type="RefSeq" id="XP_070141973.1"/>
    </source>
</evidence>
<dbReference type="InterPro" id="IPR001611">
    <property type="entry name" value="Leu-rich_rpt"/>
</dbReference>
<evidence type="ECO:0000313" key="12">
    <source>
        <dbReference type="RefSeq" id="XP_070141972.1"/>
    </source>
</evidence>
<protein>
    <submittedName>
        <fullName evidence="11 12">Nuclear RNA export factor 2</fullName>
    </submittedName>
</protein>
<comment type="subcellular location">
    <subcellularLocation>
        <location evidence="1">Nucleus</location>
    </subcellularLocation>
</comment>
<evidence type="ECO:0000313" key="11">
    <source>
        <dbReference type="RefSeq" id="XP_017029925.1"/>
    </source>
</evidence>
<dbReference type="SUPFAM" id="SSF54427">
    <property type="entry name" value="NTF2-like"/>
    <property type="match status" value="1"/>
</dbReference>
<dbReference type="InterPro" id="IPR018222">
    <property type="entry name" value="Nuclear_transport_factor_2_euk"/>
</dbReference>
<evidence type="ECO:0000256" key="3">
    <source>
        <dbReference type="ARBA" id="ARBA00022448"/>
    </source>
</evidence>
<evidence type="ECO:0000256" key="1">
    <source>
        <dbReference type="ARBA" id="ARBA00004123"/>
    </source>
</evidence>
<dbReference type="GO" id="GO:0016973">
    <property type="term" value="P:poly(A)+ mRNA export from nucleus"/>
    <property type="evidence" value="ECO:0007669"/>
    <property type="project" value="TreeGrafter"/>
</dbReference>
<evidence type="ECO:0000256" key="2">
    <source>
        <dbReference type="ARBA" id="ARBA00009285"/>
    </source>
</evidence>
<dbReference type="RefSeq" id="XP_070141973.1">
    <property type="nucleotide sequence ID" value="XM_070285872.1"/>
</dbReference>
<dbReference type="AlphaFoldDB" id="A0A6P4IN93"/>
<dbReference type="InterPro" id="IPR002075">
    <property type="entry name" value="NTF2_dom"/>
</dbReference>
<dbReference type="PROSITE" id="PS50177">
    <property type="entry name" value="NTF2_DOMAIN"/>
    <property type="match status" value="1"/>
</dbReference>
<dbReference type="PROSITE" id="PS51281">
    <property type="entry name" value="TAP_C"/>
    <property type="match status" value="1"/>
</dbReference>
<dbReference type="Pfam" id="PF22602">
    <property type="entry name" value="NXF_NTF2"/>
    <property type="match status" value="1"/>
</dbReference>
<dbReference type="InterPro" id="IPR009060">
    <property type="entry name" value="UBA-like_sf"/>
</dbReference>
<keyword evidence="6" id="KW-0509">mRNA transport</keyword>
<keyword evidence="3" id="KW-0813">Transport</keyword>
<dbReference type="PROSITE" id="PS51450">
    <property type="entry name" value="LRR"/>
    <property type="match status" value="1"/>
</dbReference>
<reference evidence="11" key="1">
    <citation type="submission" date="2025-04" db="UniProtKB">
        <authorList>
            <consortium name="RefSeq"/>
        </authorList>
    </citation>
    <scope>IDENTIFICATION</scope>
    <source>
        <strain evidence="12 13">14028-0561.14</strain>
        <tissue evidence="12 13">Whole fly</tissue>
    </source>
</reference>
<dbReference type="InterPro" id="IPR030217">
    <property type="entry name" value="NXF_fam"/>
</dbReference>
<evidence type="ECO:0000256" key="6">
    <source>
        <dbReference type="ARBA" id="ARBA00022816"/>
    </source>
</evidence>
<dbReference type="OrthoDB" id="25872at2759"/>
<dbReference type="InterPro" id="IPR005637">
    <property type="entry name" value="TAP_C_dom"/>
</dbReference>
<dbReference type="Gene3D" id="3.80.10.10">
    <property type="entry name" value="Ribonuclease Inhibitor"/>
    <property type="match status" value="2"/>
</dbReference>
<dbReference type="Gene3D" id="1.10.8.10">
    <property type="entry name" value="DNA helicase RuvA subunit, C-terminal domain"/>
    <property type="match status" value="1"/>
</dbReference>
<proteinExistence type="inferred from homology"/>
<dbReference type="Proteomes" id="UP001652661">
    <property type="component" value="Chromosome 3L"/>
</dbReference>
<dbReference type="InterPro" id="IPR057125">
    <property type="entry name" value="NXF1/2/3/5-like_LRR"/>
</dbReference>
<dbReference type="SUPFAM" id="SSF46934">
    <property type="entry name" value="UBA-like"/>
    <property type="match status" value="1"/>
</dbReference>
<accession>A0A6P4IN93</accession>
<evidence type="ECO:0000256" key="5">
    <source>
        <dbReference type="ARBA" id="ARBA00022737"/>
    </source>
</evidence>
<dbReference type="InterPro" id="IPR032710">
    <property type="entry name" value="NTF2-like_dom_sf"/>
</dbReference>
<dbReference type="GeneID" id="108079903"/>
<dbReference type="FunFam" id="3.80.10.10:FF:000816">
    <property type="entry name" value="Nuclear RNA export factor 2"/>
    <property type="match status" value="1"/>
</dbReference>
<dbReference type="SMART" id="SM00804">
    <property type="entry name" value="TAP_C"/>
    <property type="match status" value="1"/>
</dbReference>